<dbReference type="Proteomes" id="UP000281553">
    <property type="component" value="Unassembled WGS sequence"/>
</dbReference>
<dbReference type="EMBL" id="UYRU01087953">
    <property type="protein sequence ID" value="VDN35936.1"/>
    <property type="molecule type" value="Genomic_DNA"/>
</dbReference>
<reference evidence="1 2" key="1">
    <citation type="submission" date="2018-11" db="EMBL/GenBank/DDBJ databases">
        <authorList>
            <consortium name="Pathogen Informatics"/>
        </authorList>
    </citation>
    <scope>NUCLEOTIDE SEQUENCE [LARGE SCALE GENOMIC DNA]</scope>
</reference>
<name>A0A3P7QYG0_DIBLA</name>
<keyword evidence="2" id="KW-1185">Reference proteome</keyword>
<organism evidence="1 2">
    <name type="scientific">Dibothriocephalus latus</name>
    <name type="common">Fish tapeworm</name>
    <name type="synonym">Diphyllobothrium latum</name>
    <dbReference type="NCBI Taxonomy" id="60516"/>
    <lineage>
        <taxon>Eukaryota</taxon>
        <taxon>Metazoa</taxon>
        <taxon>Spiralia</taxon>
        <taxon>Lophotrochozoa</taxon>
        <taxon>Platyhelminthes</taxon>
        <taxon>Cestoda</taxon>
        <taxon>Eucestoda</taxon>
        <taxon>Diphyllobothriidea</taxon>
        <taxon>Diphyllobothriidae</taxon>
        <taxon>Dibothriocephalus</taxon>
    </lineage>
</organism>
<accession>A0A3P7QYG0</accession>
<sequence>MLCQFLGPLCESLVHSEKEDWLPTVNEIIEHFDAAPRGAGYCESSAPALSSTLPAPFVLVFRMARGKPLSVNQRLRLLSCLARATALTEVEEKCLEPWLVYKLACRASLHRQPSLAADIYDQLCILVRLLTSCALFLC</sequence>
<protein>
    <submittedName>
        <fullName evidence="1">Uncharacterized protein</fullName>
    </submittedName>
</protein>
<proteinExistence type="predicted"/>
<dbReference type="OrthoDB" id="1921953at2759"/>
<evidence type="ECO:0000313" key="2">
    <source>
        <dbReference type="Proteomes" id="UP000281553"/>
    </source>
</evidence>
<dbReference type="AlphaFoldDB" id="A0A3P7QYG0"/>
<evidence type="ECO:0000313" key="1">
    <source>
        <dbReference type="EMBL" id="VDN35936.1"/>
    </source>
</evidence>
<gene>
    <name evidence="1" type="ORF">DILT_LOCUS16900</name>
</gene>